<evidence type="ECO:0000256" key="5">
    <source>
        <dbReference type="PROSITE-ProRule" id="PRU01240"/>
    </source>
</evidence>
<evidence type="ECO:0000313" key="8">
    <source>
        <dbReference type="EMBL" id="MFJ1268061.1"/>
    </source>
</evidence>
<evidence type="ECO:0000313" key="9">
    <source>
        <dbReference type="Proteomes" id="UP001615550"/>
    </source>
</evidence>
<feature type="chain" id="PRO_5046953157" evidence="6">
    <location>
        <begin position="26"/>
        <end position="570"/>
    </location>
</feature>
<keyword evidence="2" id="KW-0645">Protease</keyword>
<dbReference type="Gene3D" id="3.40.50.200">
    <property type="entry name" value="Peptidase S8/S53 domain"/>
    <property type="match status" value="1"/>
</dbReference>
<dbReference type="PRINTS" id="PR00723">
    <property type="entry name" value="SUBTILISIN"/>
</dbReference>
<dbReference type="InterPro" id="IPR015500">
    <property type="entry name" value="Peptidase_S8_subtilisin-rel"/>
</dbReference>
<dbReference type="EMBL" id="JBGORX010000001">
    <property type="protein sequence ID" value="MFJ1268061.1"/>
    <property type="molecule type" value="Genomic_DNA"/>
</dbReference>
<organism evidence="8 9">
    <name type="scientific">Legionella lytica</name>
    <dbReference type="NCBI Taxonomy" id="96232"/>
    <lineage>
        <taxon>Bacteria</taxon>
        <taxon>Pseudomonadati</taxon>
        <taxon>Pseudomonadota</taxon>
        <taxon>Gammaproteobacteria</taxon>
        <taxon>Legionellales</taxon>
        <taxon>Legionellaceae</taxon>
        <taxon>Legionella</taxon>
    </lineage>
</organism>
<evidence type="ECO:0000256" key="4">
    <source>
        <dbReference type="ARBA" id="ARBA00022825"/>
    </source>
</evidence>
<keyword evidence="3" id="KW-0378">Hydrolase</keyword>
<keyword evidence="6" id="KW-0732">Signal</keyword>
<protein>
    <submittedName>
        <fullName evidence="8">S8 family serine peptidase</fullName>
    </submittedName>
</protein>
<dbReference type="PROSITE" id="PS51892">
    <property type="entry name" value="SUBTILASE"/>
    <property type="match status" value="1"/>
</dbReference>
<keyword evidence="9" id="KW-1185">Reference proteome</keyword>
<accession>A0ABW8D899</accession>
<feature type="signal peptide" evidence="6">
    <location>
        <begin position="1"/>
        <end position="25"/>
    </location>
</feature>
<proteinExistence type="inferred from homology"/>
<sequence length="570" mass="60953">MNIRKCLFLLNSSLAFFSLESQAFAAKEPCGEVLDQIILKYKHISSQDQPELGNLWWDGFSQKSGLPVHAVKPMVSGAYLVVIDSEKLKYLSSAKNVLVDQYFNTALRKVLKQADVLYADRDMRYCLIKPPVHDASTGASSTTLLASISHASQWDEFKYPGVMLESAPGLLNGAWSLTLGYAAPPVAISNFEAINYNPDLAPNILPGWNFSNNSTDVSQLGDEHGTHTAGTIAATGAVSGIVGMGPFLKILPIVSNSLSDLEQGLYWAMGRDIPGVPHNNYPAKVATMSFNYPAHIGCQPSLQEALDAFIQKDGIITVSAGNDNVSASNNPPRSCNNVMVVAATQINGYRANYSNYGPRVTIAAPGGEQVDGHPCDANGILSTVSAGRGCQNSGFSFYEGTSMATPHVAGIAGLMYALNPYLSAQEVKSILLESVDPFAPTPDPQRSCLGEKSCGVGIINAYKAVKLVTSGHTVVAAPSSTDLRLKNSFDPFNRCPRNFYVPTARSIPSPLATAWEINQATRACQPLSAYDNPVLQVNGSRLIVTYGRTVLTLATPGVTCSINDVNGFIC</sequence>
<comment type="caution">
    <text evidence="8">The sequence shown here is derived from an EMBL/GenBank/DDBJ whole genome shotgun (WGS) entry which is preliminary data.</text>
</comment>
<dbReference type="InterPro" id="IPR036852">
    <property type="entry name" value="Peptidase_S8/S53_dom_sf"/>
</dbReference>
<evidence type="ECO:0000259" key="7">
    <source>
        <dbReference type="Pfam" id="PF00082"/>
    </source>
</evidence>
<dbReference type="InterPro" id="IPR000209">
    <property type="entry name" value="Peptidase_S8/S53_dom"/>
</dbReference>
<dbReference type="PANTHER" id="PTHR43806:SF11">
    <property type="entry name" value="CEREVISIN-RELATED"/>
    <property type="match status" value="1"/>
</dbReference>
<dbReference type="PANTHER" id="PTHR43806">
    <property type="entry name" value="PEPTIDASE S8"/>
    <property type="match status" value="1"/>
</dbReference>
<dbReference type="PROSITE" id="PS00138">
    <property type="entry name" value="SUBTILASE_SER"/>
    <property type="match status" value="1"/>
</dbReference>
<evidence type="ECO:0000256" key="6">
    <source>
        <dbReference type="SAM" id="SignalP"/>
    </source>
</evidence>
<dbReference type="InterPro" id="IPR023828">
    <property type="entry name" value="Peptidase_S8_Ser-AS"/>
</dbReference>
<evidence type="ECO:0000256" key="1">
    <source>
        <dbReference type="ARBA" id="ARBA00011073"/>
    </source>
</evidence>
<comment type="caution">
    <text evidence="5">Lacks conserved residue(s) required for the propagation of feature annotation.</text>
</comment>
<dbReference type="Pfam" id="PF00082">
    <property type="entry name" value="Peptidase_S8"/>
    <property type="match status" value="1"/>
</dbReference>
<evidence type="ECO:0000256" key="2">
    <source>
        <dbReference type="ARBA" id="ARBA00022670"/>
    </source>
</evidence>
<keyword evidence="4" id="KW-0720">Serine protease</keyword>
<comment type="similarity">
    <text evidence="1 5">Belongs to the peptidase S8 family.</text>
</comment>
<feature type="domain" description="Peptidase S8/S53" evidence="7">
    <location>
        <begin position="206"/>
        <end position="435"/>
    </location>
</feature>
<dbReference type="Proteomes" id="UP001615550">
    <property type="component" value="Unassembled WGS sequence"/>
</dbReference>
<dbReference type="RefSeq" id="WP_400186884.1">
    <property type="nucleotide sequence ID" value="NZ_JBGORX010000001.1"/>
</dbReference>
<dbReference type="InterPro" id="IPR050131">
    <property type="entry name" value="Peptidase_S8_subtilisin-like"/>
</dbReference>
<name>A0ABW8D899_9GAMM</name>
<gene>
    <name evidence="8" type="ORF">ACD661_05790</name>
</gene>
<dbReference type="SUPFAM" id="SSF52743">
    <property type="entry name" value="Subtilisin-like"/>
    <property type="match status" value="1"/>
</dbReference>
<evidence type="ECO:0000256" key="3">
    <source>
        <dbReference type="ARBA" id="ARBA00022801"/>
    </source>
</evidence>
<reference evidence="8 9" key="1">
    <citation type="submission" date="2024-08" db="EMBL/GenBank/DDBJ databases">
        <title>Draft Genome Sequence of Legionella lytica strain DSB2004, Isolated From a Fire Sprinkler System.</title>
        <authorList>
            <person name="Everhart A.D."/>
            <person name="Kidane D.T."/>
            <person name="Farone A.L."/>
            <person name="Farone M.B."/>
        </authorList>
    </citation>
    <scope>NUCLEOTIDE SEQUENCE [LARGE SCALE GENOMIC DNA]</scope>
    <source>
        <strain evidence="8 9">DSB2004</strain>
    </source>
</reference>